<sequence>MNMNMYMNNSNSTNNTSSKPQIDAKNLKTMGDQLNHECLMNKKFNLYAQYCTDECLKTLCNEAAAVHKQNFTNLKNYLDSHQ</sequence>
<keyword evidence="3" id="KW-1185">Reference proteome</keyword>
<name>A0ABU0JQH0_HATLI</name>
<protein>
    <recommendedName>
        <fullName evidence="4">Spore coat protein</fullName>
    </recommendedName>
</protein>
<evidence type="ECO:0008006" key="4">
    <source>
        <dbReference type="Google" id="ProtNLM"/>
    </source>
</evidence>
<feature type="region of interest" description="Disordered" evidence="1">
    <location>
        <begin position="1"/>
        <end position="22"/>
    </location>
</feature>
<feature type="compositionally biased region" description="Low complexity" evidence="1">
    <location>
        <begin position="1"/>
        <end position="18"/>
    </location>
</feature>
<proteinExistence type="predicted"/>
<accession>A0ABU0JQH0</accession>
<dbReference type="RefSeq" id="WP_307355423.1">
    <property type="nucleotide sequence ID" value="NZ_BAAACJ010000032.1"/>
</dbReference>
<evidence type="ECO:0000313" key="2">
    <source>
        <dbReference type="EMBL" id="MDQ0479345.1"/>
    </source>
</evidence>
<organism evidence="2 3">
    <name type="scientific">Hathewaya limosa</name>
    <name type="common">Clostridium limosum</name>
    <dbReference type="NCBI Taxonomy" id="1536"/>
    <lineage>
        <taxon>Bacteria</taxon>
        <taxon>Bacillati</taxon>
        <taxon>Bacillota</taxon>
        <taxon>Clostridia</taxon>
        <taxon>Eubacteriales</taxon>
        <taxon>Clostridiaceae</taxon>
        <taxon>Hathewaya</taxon>
    </lineage>
</organism>
<dbReference type="Proteomes" id="UP001224418">
    <property type="component" value="Unassembled WGS sequence"/>
</dbReference>
<dbReference type="EMBL" id="JAUSWN010000007">
    <property type="protein sequence ID" value="MDQ0479345.1"/>
    <property type="molecule type" value="Genomic_DNA"/>
</dbReference>
<gene>
    <name evidence="2" type="ORF">QOZ93_001086</name>
</gene>
<evidence type="ECO:0000256" key="1">
    <source>
        <dbReference type="SAM" id="MobiDB-lite"/>
    </source>
</evidence>
<evidence type="ECO:0000313" key="3">
    <source>
        <dbReference type="Proteomes" id="UP001224418"/>
    </source>
</evidence>
<reference evidence="2 3" key="1">
    <citation type="submission" date="2023-07" db="EMBL/GenBank/DDBJ databases">
        <title>Genomic Encyclopedia of Type Strains, Phase IV (KMG-IV): sequencing the most valuable type-strain genomes for metagenomic binning, comparative biology and taxonomic classification.</title>
        <authorList>
            <person name="Goeker M."/>
        </authorList>
    </citation>
    <scope>NUCLEOTIDE SEQUENCE [LARGE SCALE GENOMIC DNA]</scope>
    <source>
        <strain evidence="2 3">DSM 1400</strain>
    </source>
</reference>
<comment type="caution">
    <text evidence="2">The sequence shown here is derived from an EMBL/GenBank/DDBJ whole genome shotgun (WGS) entry which is preliminary data.</text>
</comment>